<dbReference type="InterPro" id="IPR000782">
    <property type="entry name" value="FAS1_domain"/>
</dbReference>
<feature type="chain" id="PRO_5003468731" description="FAS1 domain-containing protein" evidence="2">
    <location>
        <begin position="19"/>
        <end position="203"/>
    </location>
</feature>
<dbReference type="STRING" id="1109443.G4TGH6"/>
<keyword evidence="1 2" id="KW-0732">Signal</keyword>
<dbReference type="eggNOG" id="ENOG502SC55">
    <property type="taxonomic scope" value="Eukaryota"/>
</dbReference>
<evidence type="ECO:0000256" key="1">
    <source>
        <dbReference type="ARBA" id="ARBA00022729"/>
    </source>
</evidence>
<dbReference type="SUPFAM" id="SSF82153">
    <property type="entry name" value="FAS1 domain"/>
    <property type="match status" value="1"/>
</dbReference>
<dbReference type="Proteomes" id="UP000007148">
    <property type="component" value="Unassembled WGS sequence"/>
</dbReference>
<dbReference type="InterPro" id="IPR040200">
    <property type="entry name" value="Mug57-like"/>
</dbReference>
<evidence type="ECO:0000259" key="3">
    <source>
        <dbReference type="PROSITE" id="PS50213"/>
    </source>
</evidence>
<evidence type="ECO:0000313" key="5">
    <source>
        <dbReference type="Proteomes" id="UP000007148"/>
    </source>
</evidence>
<sequence>MLFNRLVSFGALFATVAAQLVVPQVVLDHNDQVLMEPSPADDFIRGPVLSDMLALESQASIFFSYARESAVASGALSGLGEYGGNQYTVLVPTNKAIMALSRKPHQLNSNDDVEITDEEADRRSAEKVQRWISAHIIPAAVELKDGAQGVHQTLLDGKSLTFTHLKTSKSPEWTNWKVDDHAILAERKASNGIMYLIDGAVEV</sequence>
<dbReference type="AlphaFoldDB" id="G4TGH6"/>
<dbReference type="OrthoDB" id="5551751at2759"/>
<dbReference type="HOGENOM" id="CLU_101498_0_0_1"/>
<feature type="domain" description="FAS1" evidence="3">
    <location>
        <begin position="46"/>
        <end position="201"/>
    </location>
</feature>
<comment type="caution">
    <text evidence="4">The sequence shown here is derived from an EMBL/GenBank/DDBJ whole genome shotgun (WGS) entry which is preliminary data.</text>
</comment>
<dbReference type="EMBL" id="CAFZ01000082">
    <property type="protein sequence ID" value="CCA70424.1"/>
    <property type="molecule type" value="Genomic_DNA"/>
</dbReference>
<dbReference type="PANTHER" id="PTHR28156:SF1">
    <property type="entry name" value="FAS1 DOMAIN-CONTAINING PROTEIN YDR262W"/>
    <property type="match status" value="1"/>
</dbReference>
<dbReference type="OMA" id="RWISAHI"/>
<gene>
    <name evidence="4" type="ORF">PIIN_04363</name>
</gene>
<dbReference type="Pfam" id="PF02469">
    <property type="entry name" value="Fasciclin"/>
    <property type="match status" value="1"/>
</dbReference>
<reference evidence="4 5" key="1">
    <citation type="journal article" date="2011" name="PLoS Pathog.">
        <title>Endophytic Life Strategies Decoded by Genome and Transcriptome Analyses of the Mutualistic Root Symbiont Piriformospora indica.</title>
        <authorList>
            <person name="Zuccaro A."/>
            <person name="Lahrmann U."/>
            <person name="Guldener U."/>
            <person name="Langen G."/>
            <person name="Pfiffi S."/>
            <person name="Biedenkopf D."/>
            <person name="Wong P."/>
            <person name="Samans B."/>
            <person name="Grimm C."/>
            <person name="Basiewicz M."/>
            <person name="Murat C."/>
            <person name="Martin F."/>
            <person name="Kogel K.H."/>
        </authorList>
    </citation>
    <scope>NUCLEOTIDE SEQUENCE [LARGE SCALE GENOMIC DNA]</scope>
    <source>
        <strain evidence="4 5">DSM 11827</strain>
    </source>
</reference>
<protein>
    <recommendedName>
        <fullName evidence="3">FAS1 domain-containing protein</fullName>
    </recommendedName>
</protein>
<feature type="signal peptide" evidence="2">
    <location>
        <begin position="1"/>
        <end position="18"/>
    </location>
</feature>
<organism evidence="4 5">
    <name type="scientific">Serendipita indica (strain DSM 11827)</name>
    <name type="common">Root endophyte fungus</name>
    <name type="synonym">Piriformospora indica</name>
    <dbReference type="NCBI Taxonomy" id="1109443"/>
    <lineage>
        <taxon>Eukaryota</taxon>
        <taxon>Fungi</taxon>
        <taxon>Dikarya</taxon>
        <taxon>Basidiomycota</taxon>
        <taxon>Agaricomycotina</taxon>
        <taxon>Agaricomycetes</taxon>
        <taxon>Sebacinales</taxon>
        <taxon>Serendipitaceae</taxon>
        <taxon>Serendipita</taxon>
    </lineage>
</organism>
<dbReference type="InParanoid" id="G4TGH6"/>
<dbReference type="Gene3D" id="2.30.180.10">
    <property type="entry name" value="FAS1 domain"/>
    <property type="match status" value="1"/>
</dbReference>
<dbReference type="PROSITE" id="PS50213">
    <property type="entry name" value="FAS1"/>
    <property type="match status" value="1"/>
</dbReference>
<proteinExistence type="predicted"/>
<accession>G4TGH6</accession>
<name>G4TGH6_SERID</name>
<dbReference type="InterPro" id="IPR036378">
    <property type="entry name" value="FAS1_dom_sf"/>
</dbReference>
<evidence type="ECO:0000313" key="4">
    <source>
        <dbReference type="EMBL" id="CCA70424.1"/>
    </source>
</evidence>
<evidence type="ECO:0000256" key="2">
    <source>
        <dbReference type="SAM" id="SignalP"/>
    </source>
</evidence>
<dbReference type="PANTHER" id="PTHR28156">
    <property type="entry name" value="FAS1 DOMAIN-CONTAINING PROTEIN YDR262W"/>
    <property type="match status" value="1"/>
</dbReference>
<keyword evidence="5" id="KW-1185">Reference proteome</keyword>